<keyword evidence="22" id="KW-0378">Hydrolase</keyword>
<feature type="domain" description="BTB" evidence="20">
    <location>
        <begin position="512"/>
        <end position="586"/>
    </location>
</feature>
<evidence type="ECO:0000256" key="4">
    <source>
        <dbReference type="ARBA" id="ARBA00022553"/>
    </source>
</evidence>
<evidence type="ECO:0000256" key="12">
    <source>
        <dbReference type="ARBA" id="ARBA00023204"/>
    </source>
</evidence>
<comment type="caution">
    <text evidence="22">The sequence shown here is derived from an EMBL/GenBank/DDBJ whole genome shotgun (WGS) entry which is preliminary data.</text>
</comment>
<dbReference type="GO" id="GO:0008270">
    <property type="term" value="F:zinc ion binding"/>
    <property type="evidence" value="ECO:0007669"/>
    <property type="project" value="UniProtKB-KW"/>
</dbReference>
<evidence type="ECO:0000313" key="22">
    <source>
        <dbReference type="EMBL" id="RXN33649.1"/>
    </source>
</evidence>
<dbReference type="CDD" id="cd18288">
    <property type="entry name" value="BTB_POZ_BTBD12_SLX4"/>
    <property type="match status" value="1"/>
</dbReference>
<dbReference type="PANTHER" id="PTHR21541">
    <property type="entry name" value="BTB POZ DOMAIN CONTAINING 12"/>
    <property type="match status" value="1"/>
</dbReference>
<dbReference type="Gene3D" id="3.30.710.10">
    <property type="entry name" value="Potassium Channel Kv1.1, Chain A"/>
    <property type="match status" value="1"/>
</dbReference>
<feature type="region of interest" description="Disordered" evidence="19">
    <location>
        <begin position="1660"/>
        <end position="1697"/>
    </location>
</feature>
<dbReference type="GO" id="GO:0000712">
    <property type="term" value="P:resolution of meiotic recombination intermediates"/>
    <property type="evidence" value="ECO:0007669"/>
    <property type="project" value="TreeGrafter"/>
</dbReference>
<feature type="region of interest" description="Disordered" evidence="19">
    <location>
        <begin position="391"/>
        <end position="433"/>
    </location>
</feature>
<evidence type="ECO:0000256" key="6">
    <source>
        <dbReference type="ARBA" id="ARBA00022737"/>
    </source>
</evidence>
<feature type="compositionally biased region" description="Low complexity" evidence="19">
    <location>
        <begin position="1554"/>
        <end position="1565"/>
    </location>
</feature>
<dbReference type="PROSITE" id="PS50157">
    <property type="entry name" value="ZINC_FINGER_C2H2_2"/>
    <property type="match status" value="1"/>
</dbReference>
<evidence type="ECO:0000259" key="20">
    <source>
        <dbReference type="PROSITE" id="PS50097"/>
    </source>
</evidence>
<proteinExistence type="inferred from homology"/>
<evidence type="ECO:0000256" key="16">
    <source>
        <dbReference type="ARBA" id="ARBA00076095"/>
    </source>
</evidence>
<dbReference type="Proteomes" id="UP000290572">
    <property type="component" value="Unassembled WGS sequence"/>
</dbReference>
<keyword evidence="22" id="KW-0255">Endonuclease</keyword>
<dbReference type="FunFam" id="3.30.710.10:FF:000116">
    <property type="entry name" value="SLX4 structure-specific endonuclease subunit"/>
    <property type="match status" value="1"/>
</dbReference>
<dbReference type="InterPro" id="IPR000210">
    <property type="entry name" value="BTB/POZ_dom"/>
</dbReference>
<feature type="region of interest" description="Disordered" evidence="19">
    <location>
        <begin position="1031"/>
        <end position="1144"/>
    </location>
</feature>
<keyword evidence="18" id="KW-0175">Coiled coil</keyword>
<keyword evidence="12" id="KW-0234">DNA repair</keyword>
<feature type="compositionally biased region" description="Acidic residues" evidence="19">
    <location>
        <begin position="670"/>
        <end position="696"/>
    </location>
</feature>
<feature type="compositionally biased region" description="Polar residues" evidence="19">
    <location>
        <begin position="802"/>
        <end position="833"/>
    </location>
</feature>
<dbReference type="EMBL" id="QBIY01011254">
    <property type="protein sequence ID" value="RXN33649.1"/>
    <property type="molecule type" value="Genomic_DNA"/>
</dbReference>
<keyword evidence="4" id="KW-0597">Phosphoprotein</keyword>
<feature type="compositionally biased region" description="Basic and acidic residues" evidence="19">
    <location>
        <begin position="973"/>
        <end position="986"/>
    </location>
</feature>
<evidence type="ECO:0000256" key="17">
    <source>
        <dbReference type="PROSITE-ProRule" id="PRU00042"/>
    </source>
</evidence>
<dbReference type="InterPro" id="IPR013087">
    <property type="entry name" value="Znf_C2H2_type"/>
</dbReference>
<keyword evidence="22" id="KW-0540">Nuclease</keyword>
<feature type="coiled-coil region" evidence="18">
    <location>
        <begin position="305"/>
        <end position="332"/>
    </location>
</feature>
<evidence type="ECO:0000256" key="9">
    <source>
        <dbReference type="ARBA" id="ARBA00022833"/>
    </source>
</evidence>
<evidence type="ECO:0000259" key="21">
    <source>
        <dbReference type="PROSITE" id="PS50157"/>
    </source>
</evidence>
<feature type="region of interest" description="Disordered" evidence="19">
    <location>
        <begin position="18"/>
        <end position="89"/>
    </location>
</feature>
<feature type="domain" description="C2H2-type" evidence="21">
    <location>
        <begin position="217"/>
        <end position="247"/>
    </location>
</feature>
<dbReference type="STRING" id="84645.A0A498NPM1"/>
<dbReference type="PROSITE" id="PS50097">
    <property type="entry name" value="BTB"/>
    <property type="match status" value="1"/>
</dbReference>
<feature type="compositionally biased region" description="Polar residues" evidence="19">
    <location>
        <begin position="882"/>
        <end position="907"/>
    </location>
</feature>
<keyword evidence="7" id="KW-0227">DNA damage</keyword>
<reference evidence="22 23" key="1">
    <citation type="submission" date="2018-03" db="EMBL/GenBank/DDBJ databases">
        <title>Draft genome sequence of Rohu Carp (Labeo rohita).</title>
        <authorList>
            <person name="Das P."/>
            <person name="Kushwaha B."/>
            <person name="Joshi C.G."/>
            <person name="Kumar D."/>
            <person name="Nagpure N.S."/>
            <person name="Sahoo L."/>
            <person name="Das S.P."/>
            <person name="Bit A."/>
            <person name="Patnaik S."/>
            <person name="Meher P.K."/>
            <person name="Jayasankar P."/>
            <person name="Koringa P.G."/>
            <person name="Patel N.V."/>
            <person name="Hinsu A.T."/>
            <person name="Kumar R."/>
            <person name="Pandey M."/>
            <person name="Agarwal S."/>
            <person name="Srivastava S."/>
            <person name="Singh M."/>
            <person name="Iquebal M.A."/>
            <person name="Jaiswal S."/>
            <person name="Angadi U.B."/>
            <person name="Kumar N."/>
            <person name="Raza M."/>
            <person name="Shah T.M."/>
            <person name="Rai A."/>
            <person name="Jena J.K."/>
        </authorList>
    </citation>
    <scope>NUCLEOTIDE SEQUENCE [LARGE SCALE GENOMIC DNA]</scope>
    <source>
        <strain evidence="22">DASCIFA01</strain>
        <tissue evidence="22">Testis</tissue>
    </source>
</reference>
<dbReference type="GO" id="GO:0033557">
    <property type="term" value="C:Slx1-Slx4 complex"/>
    <property type="evidence" value="ECO:0007669"/>
    <property type="project" value="InterPro"/>
</dbReference>
<evidence type="ECO:0000313" key="23">
    <source>
        <dbReference type="Proteomes" id="UP000290572"/>
    </source>
</evidence>
<protein>
    <recommendedName>
        <fullName evidence="14">Structure-specific endonuclease subunit SLX4</fullName>
    </recommendedName>
    <alternativeName>
        <fullName evidence="16">BTB/POZ domain-containing protein 12</fullName>
    </alternativeName>
</protein>
<feature type="compositionally biased region" description="Low complexity" evidence="19">
    <location>
        <begin position="1124"/>
        <end position="1136"/>
    </location>
</feature>
<keyword evidence="10" id="KW-0832">Ubl conjugation</keyword>
<feature type="compositionally biased region" description="Basic and acidic residues" evidence="19">
    <location>
        <begin position="923"/>
        <end position="932"/>
    </location>
</feature>
<keyword evidence="5" id="KW-0479">Metal-binding</keyword>
<keyword evidence="11" id="KW-0233">DNA recombination</keyword>
<evidence type="ECO:0000256" key="13">
    <source>
        <dbReference type="ARBA" id="ARBA00023242"/>
    </source>
</evidence>
<feature type="region of interest" description="Disordered" evidence="19">
    <location>
        <begin position="1175"/>
        <end position="1231"/>
    </location>
</feature>
<evidence type="ECO:0000256" key="8">
    <source>
        <dbReference type="ARBA" id="ARBA00022771"/>
    </source>
</evidence>
<dbReference type="Pfam" id="PF00651">
    <property type="entry name" value="BTB"/>
    <property type="match status" value="1"/>
</dbReference>
<keyword evidence="13" id="KW-0539">Nucleus</keyword>
<evidence type="ECO:0000256" key="5">
    <source>
        <dbReference type="ARBA" id="ARBA00022723"/>
    </source>
</evidence>
<evidence type="ECO:0000256" key="15">
    <source>
        <dbReference type="ARBA" id="ARBA00064578"/>
    </source>
</evidence>
<dbReference type="PANTHER" id="PTHR21541:SF3">
    <property type="entry name" value="STRUCTURE-SPECIFIC ENDONUCLEASE SUBUNIT SLX4"/>
    <property type="match status" value="1"/>
</dbReference>
<comment type="subunit">
    <text evidence="15">Forms a heterodimer with SLX1A/GIYD1. Interacts with ERCC4/XPF; catalytic subunit of the ERCC4-ERCC1 endonuclease. Interacts with MUS81; catalytic subunit of the MUS81-EME1 endonuclease. Interacts with MSH2; component of the MSH2-MSH3 mismatch repair complex. Interacts with TERF2-TERF2IP. Interacts with PLK1 and SLX4IP.</text>
</comment>
<feature type="region of interest" description="Disordered" evidence="19">
    <location>
        <begin position="108"/>
        <end position="129"/>
    </location>
</feature>
<feature type="compositionally biased region" description="Polar residues" evidence="19">
    <location>
        <begin position="939"/>
        <end position="972"/>
    </location>
</feature>
<evidence type="ECO:0000256" key="19">
    <source>
        <dbReference type="SAM" id="MobiDB-lite"/>
    </source>
</evidence>
<feature type="compositionally biased region" description="Polar residues" evidence="19">
    <location>
        <begin position="61"/>
        <end position="76"/>
    </location>
</feature>
<evidence type="ECO:0000256" key="1">
    <source>
        <dbReference type="ARBA" id="ARBA00004123"/>
    </source>
</evidence>
<feature type="compositionally biased region" description="Polar residues" evidence="19">
    <location>
        <begin position="116"/>
        <end position="125"/>
    </location>
</feature>
<dbReference type="InterPro" id="IPR011333">
    <property type="entry name" value="SKP1/BTB/POZ_sf"/>
</dbReference>
<dbReference type="CDD" id="cd22999">
    <property type="entry name" value="SAP_SLX4"/>
    <property type="match status" value="1"/>
</dbReference>
<evidence type="ECO:0000256" key="10">
    <source>
        <dbReference type="ARBA" id="ARBA00022843"/>
    </source>
</evidence>
<keyword evidence="9" id="KW-0862">Zinc</keyword>
<dbReference type="InterPro" id="IPR018574">
    <property type="entry name" value="Structure-sp_endonuc_su_Slx4"/>
</dbReference>
<dbReference type="GO" id="GO:0006281">
    <property type="term" value="P:DNA repair"/>
    <property type="evidence" value="ECO:0007669"/>
    <property type="project" value="UniProtKB-KW"/>
</dbReference>
<feature type="region of interest" description="Disordered" evidence="19">
    <location>
        <begin position="610"/>
        <end position="633"/>
    </location>
</feature>
<feature type="compositionally biased region" description="Low complexity" evidence="19">
    <location>
        <begin position="1035"/>
        <end position="1047"/>
    </location>
</feature>
<dbReference type="Pfam" id="PF09494">
    <property type="entry name" value="Slx4"/>
    <property type="match status" value="1"/>
</dbReference>
<evidence type="ECO:0000256" key="14">
    <source>
        <dbReference type="ARBA" id="ARBA00029496"/>
    </source>
</evidence>
<feature type="compositionally biased region" description="Basic and acidic residues" evidence="19">
    <location>
        <begin position="1307"/>
        <end position="1320"/>
    </location>
</feature>
<feature type="region of interest" description="Disordered" evidence="19">
    <location>
        <begin position="1346"/>
        <end position="1418"/>
    </location>
</feature>
<dbReference type="GO" id="GO:0090656">
    <property type="term" value="P:t-circle formation"/>
    <property type="evidence" value="ECO:0007669"/>
    <property type="project" value="UniProtKB-ARBA"/>
</dbReference>
<feature type="region of interest" description="Disordered" evidence="19">
    <location>
        <begin position="653"/>
        <end position="996"/>
    </location>
</feature>
<feature type="region of interest" description="Disordered" evidence="19">
    <location>
        <begin position="340"/>
        <end position="366"/>
    </location>
</feature>
<feature type="region of interest" description="Disordered" evidence="19">
    <location>
        <begin position="1271"/>
        <end position="1320"/>
    </location>
</feature>
<organism evidence="22 23">
    <name type="scientific">Labeo rohita</name>
    <name type="common">Indian major carp</name>
    <name type="synonym">Cyprinus rohita</name>
    <dbReference type="NCBI Taxonomy" id="84645"/>
    <lineage>
        <taxon>Eukaryota</taxon>
        <taxon>Metazoa</taxon>
        <taxon>Chordata</taxon>
        <taxon>Craniata</taxon>
        <taxon>Vertebrata</taxon>
        <taxon>Euteleostomi</taxon>
        <taxon>Actinopterygii</taxon>
        <taxon>Neopterygii</taxon>
        <taxon>Teleostei</taxon>
        <taxon>Ostariophysi</taxon>
        <taxon>Cypriniformes</taxon>
        <taxon>Cyprinidae</taxon>
        <taxon>Labeoninae</taxon>
        <taxon>Labeonini</taxon>
        <taxon>Labeo</taxon>
    </lineage>
</organism>
<keyword evidence="3" id="KW-1017">Isopeptide bond</keyword>
<feature type="region of interest" description="Disordered" evidence="19">
    <location>
        <begin position="1430"/>
        <end position="1470"/>
    </location>
</feature>
<dbReference type="SUPFAM" id="SSF54695">
    <property type="entry name" value="POZ domain"/>
    <property type="match status" value="1"/>
</dbReference>
<feature type="compositionally biased region" description="Basic and acidic residues" evidence="19">
    <location>
        <begin position="1066"/>
        <end position="1080"/>
    </location>
</feature>
<dbReference type="SMART" id="SM00225">
    <property type="entry name" value="BTB"/>
    <property type="match status" value="1"/>
</dbReference>
<dbReference type="GO" id="GO:0004519">
    <property type="term" value="F:endonuclease activity"/>
    <property type="evidence" value="ECO:0007669"/>
    <property type="project" value="UniProtKB-KW"/>
</dbReference>
<keyword evidence="6" id="KW-0677">Repeat</keyword>
<dbReference type="Pfam" id="PF12874">
    <property type="entry name" value="zf-met"/>
    <property type="match status" value="1"/>
</dbReference>
<dbReference type="GO" id="GO:0032206">
    <property type="term" value="P:positive regulation of telomere maintenance"/>
    <property type="evidence" value="ECO:0007669"/>
    <property type="project" value="UniProtKB-ARBA"/>
</dbReference>
<name>A0A498NPM1_LABRO</name>
<feature type="compositionally biased region" description="Low complexity" evidence="19">
    <location>
        <begin position="1175"/>
        <end position="1202"/>
    </location>
</feature>
<feature type="compositionally biased region" description="Basic and acidic residues" evidence="19">
    <location>
        <begin position="728"/>
        <end position="744"/>
    </location>
</feature>
<feature type="region of interest" description="Disordered" evidence="19">
    <location>
        <begin position="1549"/>
        <end position="1584"/>
    </location>
</feature>
<gene>
    <name evidence="22" type="ORF">ROHU_015402</name>
</gene>
<keyword evidence="8 17" id="KW-0863">Zinc-finger</keyword>
<sequence length="1697" mass="184990">MDDSDQDFTDLCSRLLKRVRKKGPGSGDEKRSAAKDEEPSSPSSKRNPLKRRKKTRDASKTEINSKINGRTQTVTLETGDASQPVPKVSGTEKVKDVVIRRMQRFKRNSPERLQHAHTNQTTTELDGNCPTPAGIRHSEDVSGDEALALQLQQELDREARASGNVEDEGLFFCQLCQKDLSAMSPSLRTQHINRCLDASESSAPSASHHSQPRPRVPECPICGKSFQSEKSRSAHLKRCSTDLGVKPNDLVLALRRQAAETPSDSTTNQSQQIVSGTTARKDGIPVKKKTRRKAQKLDEDTMMALALSRSLLEQEMEKKRELEEEREMLAQLSSPPATVAPVLHWKPGAGKGRGKRRKGASPVHPPLLLIQDPQTALNRLQERREKVKSLEVTPVKKPPAVSSDSVQEKLLDQSPAQHRTTRPLTPCSGTPGSQALQDLVELAEEGMTLTQYGYTASAPTGDKSVKDSAVNELPSSGFVPETNDKKTPKKSSVYVLKLASDLSSMVNNPQLSDVQLQVDSGDVFFTHSFMLYTRCPLLANMVHDSGFGVQEEGMPVAQRVLLGNVLGEAVLALLQYLYTAHCPLTDTLLPHMQELADRFGLPELQQQCEEYSGSVEENPRGMFPDPEPHLGDQEDQKMAESNFLELLQSMWQHGDSEEEDDFKETAGEERDMEEEQETGDGEEEDRVDEEELDEIYEFAATQRKMETMLETATETEEEEGDANASLGNEKKDKGKEKNESESLSEKSAGSCHSNKQGVDGTEAAMVTSPNPDLETERVCLIPELDENTDPDASLDKSYDHLFSQSVGEYMEPSQTPASCSQQQQNKPSRTPQLNKPAPFRPSCVSEVIDLSISPPPSSNVSGETSFPMPGVSPVPHEGENRSPLTKGNSGSQRIENPKSPSESQSKQVELIVLSDSGDEMEVDGGHSAERAFESPSEPPQTFTSYACKVSENSFKESGSQGLASKQVNASKQVETRIEAKSDHSEQRSPGIANESAFDGSAEVSWLIPATPVPSTRCSSAQTCISMRRTQLFPKSSSSSSSSSVSDSLKPASFGSSIKPVPLPKFHKSDQSPSKELRSTDTDCSPGYQRPLHHLRLSQVPSTDVSHSSHIDTVMRRPTQGVPKPSSSTPLHSDSSLQRQIPFGSPMVDDCEVRLRHSKDNSRSFGSQVKVGLMSLQLSSSSSSKTPEKMQSSSPPQGCSSPSTNSQSYSCPERSRESENNGIEGMELGENPNQSVEELVEIGENSFCDMDGFGRGVGEENSNQSVEELVEIAGNSLNDMDGPKRRDESPNQSVDENDDIAGNSCDIDGSRRGVVEENPNHSVDEVVAAGNSYCEMDEPPIAFDDSWGLNGGVGSQKPRFSLRLDSSEGTVSPPGLESKGPMFTSPLASGACNKTPDPSPGPLNHSLPHPDMWDDWEEEEVAPLPLSQRLAAPSAKRVAELKTPVACRKRDKAPLVPITPMPGFSDMDTPELKNRLNRFGVRPLPKKQMVLKLKEIHHYTHQLQSSESEEETSGPQRPPNASNSRSALLSFKQPTAPSSVSPVKLLPSEEDELLSASQNSNTSSTAESDRSNPELCVSEDDDSDNEGITASQAVVREKDKLLAVRQFILSDPKLYAQVLQYQPLSLAELQSSLKAAGIRLGAAKLLDFLDSQCITFSTAKQGQNASSRRKRRVKTATNAAGAAGRGRKKAAKPNGGIA</sequence>
<feature type="region of interest" description="Disordered" evidence="19">
    <location>
        <begin position="1499"/>
        <end position="1525"/>
    </location>
</feature>
<evidence type="ECO:0000256" key="18">
    <source>
        <dbReference type="SAM" id="Coils"/>
    </source>
</evidence>
<evidence type="ECO:0000256" key="2">
    <source>
        <dbReference type="ARBA" id="ARBA00006661"/>
    </source>
</evidence>
<keyword evidence="23" id="KW-1185">Reference proteome</keyword>
<accession>A0A498NPM1</accession>
<evidence type="ECO:0000256" key="11">
    <source>
        <dbReference type="ARBA" id="ARBA00023172"/>
    </source>
</evidence>
<comment type="subcellular location">
    <subcellularLocation>
        <location evidence="1">Nucleus</location>
    </subcellularLocation>
</comment>
<dbReference type="GO" id="GO:0006260">
    <property type="term" value="P:DNA replication"/>
    <property type="evidence" value="ECO:0007669"/>
    <property type="project" value="InterPro"/>
</dbReference>
<evidence type="ECO:0000256" key="3">
    <source>
        <dbReference type="ARBA" id="ARBA00022499"/>
    </source>
</evidence>
<evidence type="ECO:0000256" key="7">
    <source>
        <dbReference type="ARBA" id="ARBA00022763"/>
    </source>
</evidence>
<comment type="similarity">
    <text evidence="2">Belongs to the SLX4 family.</text>
</comment>
<feature type="compositionally biased region" description="Basic and acidic residues" evidence="19">
    <location>
        <begin position="27"/>
        <end position="38"/>
    </location>
</feature>